<evidence type="ECO:0000313" key="1">
    <source>
        <dbReference type="EMBL" id="KAK0706446.1"/>
    </source>
</evidence>
<proteinExistence type="predicted"/>
<comment type="caution">
    <text evidence="1">The sequence shown here is derived from an EMBL/GenBank/DDBJ whole genome shotgun (WGS) entry which is preliminary data.</text>
</comment>
<evidence type="ECO:0000313" key="2">
    <source>
        <dbReference type="Proteomes" id="UP001172101"/>
    </source>
</evidence>
<protein>
    <submittedName>
        <fullName evidence="1">Uncharacterized protein</fullName>
    </submittedName>
</protein>
<sequence>MSGTEAKGWLEIDARRAVTAANALPTSCCLATGQAIKQLGLGRRTWPACPPYAWLRYSYVHCAPYLHLGCPCLALPSPAQPSVPRPDSLTLGLASCGPWGTRPRLAAYMEPKSELGIDAALLTTGEPTRPFEVRGTANWKT</sequence>
<dbReference type="Proteomes" id="UP001172101">
    <property type="component" value="Unassembled WGS sequence"/>
</dbReference>
<organism evidence="1 2">
    <name type="scientific">Lasiosphaeria miniovina</name>
    <dbReference type="NCBI Taxonomy" id="1954250"/>
    <lineage>
        <taxon>Eukaryota</taxon>
        <taxon>Fungi</taxon>
        <taxon>Dikarya</taxon>
        <taxon>Ascomycota</taxon>
        <taxon>Pezizomycotina</taxon>
        <taxon>Sordariomycetes</taxon>
        <taxon>Sordariomycetidae</taxon>
        <taxon>Sordariales</taxon>
        <taxon>Lasiosphaeriaceae</taxon>
        <taxon>Lasiosphaeria</taxon>
    </lineage>
</organism>
<dbReference type="AlphaFoldDB" id="A0AA40DM97"/>
<dbReference type="GeneID" id="85318392"/>
<gene>
    <name evidence="1" type="ORF">B0T26DRAFT_454567</name>
</gene>
<dbReference type="RefSeq" id="XP_060291540.1">
    <property type="nucleotide sequence ID" value="XM_060435122.1"/>
</dbReference>
<reference evidence="1" key="1">
    <citation type="submission" date="2023-06" db="EMBL/GenBank/DDBJ databases">
        <title>Genome-scale phylogeny and comparative genomics of the fungal order Sordariales.</title>
        <authorList>
            <consortium name="Lawrence Berkeley National Laboratory"/>
            <person name="Hensen N."/>
            <person name="Bonometti L."/>
            <person name="Westerberg I."/>
            <person name="Brannstrom I.O."/>
            <person name="Guillou S."/>
            <person name="Cros-Aarteil S."/>
            <person name="Calhoun S."/>
            <person name="Haridas S."/>
            <person name="Kuo A."/>
            <person name="Mondo S."/>
            <person name="Pangilinan J."/>
            <person name="Riley R."/>
            <person name="LaButti K."/>
            <person name="Andreopoulos B."/>
            <person name="Lipzen A."/>
            <person name="Chen C."/>
            <person name="Yanf M."/>
            <person name="Daum C."/>
            <person name="Ng V."/>
            <person name="Clum A."/>
            <person name="Steindorff A."/>
            <person name="Ohm R."/>
            <person name="Martin F."/>
            <person name="Silar P."/>
            <person name="Natvig D."/>
            <person name="Lalanne C."/>
            <person name="Gautier V."/>
            <person name="Ament-velasquez S.L."/>
            <person name="Kruys A."/>
            <person name="Hutchinson M.I."/>
            <person name="Powell A.J."/>
            <person name="Barry K."/>
            <person name="Miller A.N."/>
            <person name="Grigoriev I.V."/>
            <person name="Debuchy R."/>
            <person name="Gladieux P."/>
            <person name="Thoren M.H."/>
            <person name="Johannesson H."/>
        </authorList>
    </citation>
    <scope>NUCLEOTIDE SEQUENCE</scope>
    <source>
        <strain evidence="1">SMH2392-1A</strain>
    </source>
</reference>
<dbReference type="EMBL" id="JAUIRO010000007">
    <property type="protein sequence ID" value="KAK0706446.1"/>
    <property type="molecule type" value="Genomic_DNA"/>
</dbReference>
<accession>A0AA40DM97</accession>
<name>A0AA40DM97_9PEZI</name>
<keyword evidence="2" id="KW-1185">Reference proteome</keyword>